<dbReference type="EMBL" id="GBXM01056800">
    <property type="protein sequence ID" value="JAH51777.1"/>
    <property type="molecule type" value="Transcribed_RNA"/>
</dbReference>
<protein>
    <submittedName>
        <fullName evidence="1">Uncharacterized protein</fullName>
    </submittedName>
</protein>
<dbReference type="AlphaFoldDB" id="A0A0E9TEB9"/>
<name>A0A0E9TEB9_ANGAN</name>
<reference evidence="1" key="2">
    <citation type="journal article" date="2015" name="Fish Shellfish Immunol.">
        <title>Early steps in the European eel (Anguilla anguilla)-Vibrio vulnificus interaction in the gills: Role of the RtxA13 toxin.</title>
        <authorList>
            <person name="Callol A."/>
            <person name="Pajuelo D."/>
            <person name="Ebbesson L."/>
            <person name="Teles M."/>
            <person name="MacKenzie S."/>
            <person name="Amaro C."/>
        </authorList>
    </citation>
    <scope>NUCLEOTIDE SEQUENCE</scope>
</reference>
<reference evidence="1" key="1">
    <citation type="submission" date="2014-11" db="EMBL/GenBank/DDBJ databases">
        <authorList>
            <person name="Amaro Gonzalez C."/>
        </authorList>
    </citation>
    <scope>NUCLEOTIDE SEQUENCE</scope>
</reference>
<accession>A0A0E9TEB9</accession>
<proteinExistence type="predicted"/>
<sequence>MLAFGISTPLLSPLVKNASLIE</sequence>
<organism evidence="1">
    <name type="scientific">Anguilla anguilla</name>
    <name type="common">European freshwater eel</name>
    <name type="synonym">Muraena anguilla</name>
    <dbReference type="NCBI Taxonomy" id="7936"/>
    <lineage>
        <taxon>Eukaryota</taxon>
        <taxon>Metazoa</taxon>
        <taxon>Chordata</taxon>
        <taxon>Craniata</taxon>
        <taxon>Vertebrata</taxon>
        <taxon>Euteleostomi</taxon>
        <taxon>Actinopterygii</taxon>
        <taxon>Neopterygii</taxon>
        <taxon>Teleostei</taxon>
        <taxon>Anguilliformes</taxon>
        <taxon>Anguillidae</taxon>
        <taxon>Anguilla</taxon>
    </lineage>
</organism>
<evidence type="ECO:0000313" key="1">
    <source>
        <dbReference type="EMBL" id="JAH51777.1"/>
    </source>
</evidence>